<dbReference type="SMART" id="SM00862">
    <property type="entry name" value="Trans_reg_C"/>
    <property type="match status" value="1"/>
</dbReference>
<dbReference type="AlphaFoldDB" id="A0A136KKE4"/>
<dbReference type="GO" id="GO:0006355">
    <property type="term" value="P:regulation of DNA-templated transcription"/>
    <property type="evidence" value="ECO:0007669"/>
    <property type="project" value="InterPro"/>
</dbReference>
<evidence type="ECO:0000313" key="4">
    <source>
        <dbReference type="EMBL" id="KXK09891.1"/>
    </source>
</evidence>
<evidence type="ECO:0000256" key="2">
    <source>
        <dbReference type="PROSITE-ProRule" id="PRU01091"/>
    </source>
</evidence>
<dbReference type="GO" id="GO:0000160">
    <property type="term" value="P:phosphorelay signal transduction system"/>
    <property type="evidence" value="ECO:0007669"/>
    <property type="project" value="InterPro"/>
</dbReference>
<name>A0A136KKE4_9BACT</name>
<dbReference type="InterPro" id="IPR036388">
    <property type="entry name" value="WH-like_DNA-bd_sf"/>
</dbReference>
<dbReference type="GO" id="GO:0003677">
    <property type="term" value="F:DNA binding"/>
    <property type="evidence" value="ECO:0007669"/>
    <property type="project" value="UniProtKB-UniRule"/>
</dbReference>
<dbReference type="SUPFAM" id="SSF46894">
    <property type="entry name" value="C-terminal effector domain of the bipartite response regulators"/>
    <property type="match status" value="1"/>
</dbReference>
<dbReference type="Pfam" id="PF00486">
    <property type="entry name" value="Trans_reg_C"/>
    <property type="match status" value="1"/>
</dbReference>
<feature type="DNA-binding region" description="OmpR/PhoB-type" evidence="2">
    <location>
        <begin position="1"/>
        <end position="76"/>
    </location>
</feature>
<accession>A0A136KKE4</accession>
<proteinExistence type="predicted"/>
<gene>
    <name evidence="4" type="ORF">UZ20_WS6002000200</name>
</gene>
<evidence type="ECO:0000313" key="5">
    <source>
        <dbReference type="Proteomes" id="UP000070449"/>
    </source>
</evidence>
<organism evidence="4 5">
    <name type="scientific">candidate division WS6 bacterium OLB21</name>
    <dbReference type="NCBI Taxonomy" id="1617427"/>
    <lineage>
        <taxon>Bacteria</taxon>
        <taxon>Candidatus Dojkabacteria</taxon>
    </lineage>
</organism>
<dbReference type="Gene3D" id="1.10.10.10">
    <property type="entry name" value="Winged helix-like DNA-binding domain superfamily/Winged helix DNA-binding domain"/>
    <property type="match status" value="1"/>
</dbReference>
<sequence>MFTKKENLLYTYLERKSQQVCTREELIRFVWPEYEHFGVSDWTIDRLVSRLRKKMQNLKPGSKLETIKTRGFRLLHENDNH</sequence>
<dbReference type="PROSITE" id="PS51755">
    <property type="entry name" value="OMPR_PHOB"/>
    <property type="match status" value="1"/>
</dbReference>
<protein>
    <recommendedName>
        <fullName evidence="3">OmpR/PhoB-type domain-containing protein</fullName>
    </recommendedName>
</protein>
<evidence type="ECO:0000256" key="1">
    <source>
        <dbReference type="ARBA" id="ARBA00023125"/>
    </source>
</evidence>
<dbReference type="CDD" id="cd00383">
    <property type="entry name" value="trans_reg_C"/>
    <property type="match status" value="1"/>
</dbReference>
<dbReference type="Proteomes" id="UP000070449">
    <property type="component" value="Unassembled WGS sequence"/>
</dbReference>
<feature type="domain" description="OmpR/PhoB-type" evidence="3">
    <location>
        <begin position="1"/>
        <end position="76"/>
    </location>
</feature>
<dbReference type="EMBL" id="JYPD01000011">
    <property type="protein sequence ID" value="KXK09891.1"/>
    <property type="molecule type" value="Genomic_DNA"/>
</dbReference>
<dbReference type="InterPro" id="IPR016032">
    <property type="entry name" value="Sig_transdc_resp-reg_C-effctor"/>
</dbReference>
<keyword evidence="1 2" id="KW-0238">DNA-binding</keyword>
<evidence type="ECO:0000259" key="3">
    <source>
        <dbReference type="PROSITE" id="PS51755"/>
    </source>
</evidence>
<dbReference type="STRING" id="1617427.UZ20_WS6002000200"/>
<dbReference type="InterPro" id="IPR001867">
    <property type="entry name" value="OmpR/PhoB-type_DNA-bd"/>
</dbReference>
<comment type="caution">
    <text evidence="4">The sequence shown here is derived from an EMBL/GenBank/DDBJ whole genome shotgun (WGS) entry which is preliminary data.</text>
</comment>
<reference evidence="4 5" key="1">
    <citation type="submission" date="2015-02" db="EMBL/GenBank/DDBJ databases">
        <title>Improved understanding of the partial-nitritation anammox process through 23 genomes representing the majority of the microbial community.</title>
        <authorList>
            <person name="Speth D.R."/>
            <person name="In T Zandt M."/>
            <person name="Guerrero Cruz S."/>
            <person name="Jetten M.S."/>
            <person name="Dutilh B.E."/>
        </authorList>
    </citation>
    <scope>NUCLEOTIDE SEQUENCE [LARGE SCALE GENOMIC DNA]</scope>
    <source>
        <strain evidence="4">OLB21</strain>
    </source>
</reference>